<evidence type="ECO:0000259" key="1">
    <source>
        <dbReference type="Pfam" id="PF13474"/>
    </source>
</evidence>
<dbReference type="InterPro" id="IPR032710">
    <property type="entry name" value="NTF2-like_dom_sf"/>
</dbReference>
<feature type="domain" description="SnoaL-like" evidence="1">
    <location>
        <begin position="18"/>
        <end position="134"/>
    </location>
</feature>
<proteinExistence type="predicted"/>
<accession>A0A5N4W585</accession>
<dbReference type="InterPro" id="IPR037401">
    <property type="entry name" value="SnoaL-like"/>
</dbReference>
<dbReference type="AlphaFoldDB" id="A0A5N4W585"/>
<name>A0A5N4W585_9GAMM</name>
<dbReference type="EMBL" id="VXLD01000009">
    <property type="protein sequence ID" value="KAB1853297.1"/>
    <property type="molecule type" value="Genomic_DNA"/>
</dbReference>
<dbReference type="RefSeq" id="WP_016165323.1">
    <property type="nucleotide sequence ID" value="NZ_BBNK01000011.1"/>
</dbReference>
<gene>
    <name evidence="2" type="ORF">F4W09_12655</name>
</gene>
<dbReference type="Proteomes" id="UP000325788">
    <property type="component" value="Unassembled WGS sequence"/>
</dbReference>
<sequence>MSIEISGDEQSAHAILLMLKQWDEAVASMDIQALADLCVEDVSLIDVSTHLTGIDAYKQLWRRYLPVKAGNIRVYREGIKLIAQPELAVLHCFSKVDQIDAIPNLEVFWCRTTICFQKVEQVWKVAHQHISMPIQLETGLPILLSEVS</sequence>
<comment type="caution">
    <text evidence="2">The sequence shown here is derived from an EMBL/GenBank/DDBJ whole genome shotgun (WGS) entry which is preliminary data.</text>
</comment>
<evidence type="ECO:0000313" key="2">
    <source>
        <dbReference type="EMBL" id="KAB1853297.1"/>
    </source>
</evidence>
<dbReference type="Gene3D" id="3.10.450.50">
    <property type="match status" value="1"/>
</dbReference>
<evidence type="ECO:0000313" key="3">
    <source>
        <dbReference type="Proteomes" id="UP000325788"/>
    </source>
</evidence>
<dbReference type="SUPFAM" id="SSF54427">
    <property type="entry name" value="NTF2-like"/>
    <property type="match status" value="1"/>
</dbReference>
<protein>
    <submittedName>
        <fullName evidence="2">Nuclear transport factor 2 family protein</fullName>
    </submittedName>
</protein>
<reference evidence="2 3" key="1">
    <citation type="submission" date="2019-09" db="EMBL/GenBank/DDBJ databases">
        <title>Draft genome sequence of Acinetobacter tandoii W4-4-4 isolated from environmental water sample.</title>
        <authorList>
            <person name="Wee S.K."/>
            <person name="Yan B."/>
            <person name="Mustaffa S.B."/>
            <person name="Yap E.P.H."/>
        </authorList>
    </citation>
    <scope>NUCLEOTIDE SEQUENCE [LARGE SCALE GENOMIC DNA]</scope>
    <source>
        <strain evidence="2 3">W4-4-4</strain>
    </source>
</reference>
<dbReference type="Pfam" id="PF13474">
    <property type="entry name" value="SnoaL_3"/>
    <property type="match status" value="1"/>
</dbReference>
<organism evidence="2 3">
    <name type="scientific">Acinetobacter tandoii</name>
    <dbReference type="NCBI Taxonomy" id="202954"/>
    <lineage>
        <taxon>Bacteria</taxon>
        <taxon>Pseudomonadati</taxon>
        <taxon>Pseudomonadota</taxon>
        <taxon>Gammaproteobacteria</taxon>
        <taxon>Moraxellales</taxon>
        <taxon>Moraxellaceae</taxon>
        <taxon>Acinetobacter</taxon>
    </lineage>
</organism>